<feature type="coiled-coil region" evidence="10">
    <location>
        <begin position="181"/>
        <end position="208"/>
    </location>
</feature>
<dbReference type="GO" id="GO:0009306">
    <property type="term" value="P:protein secretion"/>
    <property type="evidence" value="ECO:0007669"/>
    <property type="project" value="InterPro"/>
</dbReference>
<evidence type="ECO:0000256" key="10">
    <source>
        <dbReference type="SAM" id="Coils"/>
    </source>
</evidence>
<keyword evidence="3 9" id="KW-0813">Transport</keyword>
<evidence type="ECO:0000259" key="11">
    <source>
        <dbReference type="Pfam" id="PF00364"/>
    </source>
</evidence>
<reference evidence="14" key="1">
    <citation type="submission" date="2016-05" db="EMBL/GenBank/DDBJ databases">
        <authorList>
            <person name="Cock P.J.A."/>
            <person name="Cock P.J.A."/>
        </authorList>
    </citation>
    <scope>NUCLEOTIDE SEQUENCE</scope>
    <source>
        <strain evidence="14">PWN146_assembly</strain>
    </source>
</reference>
<dbReference type="InterPro" id="IPR058982">
    <property type="entry name" value="Beta-barrel_AprE"/>
</dbReference>
<dbReference type="InterPro" id="IPR006144">
    <property type="entry name" value="Secretion_HlyD_CS"/>
</dbReference>
<keyword evidence="4 9" id="KW-1003">Cell membrane</keyword>
<evidence type="ECO:0000256" key="5">
    <source>
        <dbReference type="ARBA" id="ARBA00022519"/>
    </source>
</evidence>
<dbReference type="EMBL" id="LT575490">
    <property type="protein sequence ID" value="SAY42364.1"/>
    <property type="molecule type" value="Genomic_DNA"/>
</dbReference>
<dbReference type="Gene3D" id="1.10.287.470">
    <property type="entry name" value="Helix hairpin bin"/>
    <property type="match status" value="1"/>
</dbReference>
<feature type="domain" description="Lipoyl-binding" evidence="11">
    <location>
        <begin position="65"/>
        <end position="94"/>
    </location>
</feature>
<evidence type="ECO:0000256" key="6">
    <source>
        <dbReference type="ARBA" id="ARBA00022692"/>
    </source>
</evidence>
<evidence type="ECO:0000256" key="4">
    <source>
        <dbReference type="ARBA" id="ARBA00022475"/>
    </source>
</evidence>
<keyword evidence="8 9" id="KW-0472">Membrane</keyword>
<feature type="domain" description="AprE-like long alpha-helical hairpin" evidence="12">
    <location>
        <begin position="99"/>
        <end position="286"/>
    </location>
</feature>
<keyword evidence="5 9" id="KW-0997">Cell inner membrane</keyword>
<dbReference type="InterPro" id="IPR000089">
    <property type="entry name" value="Biotin_lipoyl"/>
</dbReference>
<evidence type="ECO:0000313" key="14">
    <source>
        <dbReference type="EMBL" id="SAY42364.1"/>
    </source>
</evidence>
<evidence type="ECO:0000259" key="12">
    <source>
        <dbReference type="Pfam" id="PF25994"/>
    </source>
</evidence>
<sequence>MSTHIGEPQDSYIEEIPQDERRFTRMGWLVVGIGLFGFLAWAAFAPLDKGVASPGSVTVSGNRKTVQAPASGIIKNIAVKDGDKVKAGEVLVQLSQVQAQAQVDSLRDQYYTTLATEGRLLAERDGLSKVTFSPVFAQVKDQPRVAEIIALQTQLFASRRQGLQSEIDGYKQSMDGIRFQLKGLQDSRANKQIQLSSLREQMNSMKQLAADGYLPRNRYLEIQRQFAEVNSSIDETVGRIGQLQKQLQESQQRIDQRFADYQREVRTQLAQTQMDASEFRNKLQMADFDLGNTAITSPVDGTVVGLNIFTQGGVVGAGDHLMDVVPSQATLVVDSRLKVDLIDKVYNGLPVDLMFTAFNQNKTPKIPGTVTLVSADRLVDKTNGEPYYLMQVTVSPEGMKMLSGEDIKPGMPVEVFVKTGSRSLLSYLFKPILDRAHTSLTEE</sequence>
<keyword evidence="7 9" id="KW-1133">Transmembrane helix</keyword>
<evidence type="ECO:0000259" key="13">
    <source>
        <dbReference type="Pfam" id="PF26002"/>
    </source>
</evidence>
<organism evidence="14">
    <name type="scientific">Serratia marcescens</name>
    <dbReference type="NCBI Taxonomy" id="615"/>
    <lineage>
        <taxon>Bacteria</taxon>
        <taxon>Pseudomonadati</taxon>
        <taxon>Pseudomonadota</taxon>
        <taxon>Gammaproteobacteria</taxon>
        <taxon>Enterobacterales</taxon>
        <taxon>Yersiniaceae</taxon>
        <taxon>Serratia</taxon>
    </lineage>
</organism>
<dbReference type="NCBIfam" id="TIGR01843">
    <property type="entry name" value="type_I_hlyD"/>
    <property type="match status" value="1"/>
</dbReference>
<dbReference type="Pfam" id="PF00364">
    <property type="entry name" value="Biotin_lipoyl"/>
    <property type="match status" value="1"/>
</dbReference>
<feature type="domain" description="AprE-like beta-barrel" evidence="13">
    <location>
        <begin position="331"/>
        <end position="420"/>
    </location>
</feature>
<gene>
    <name evidence="14" type="primary">prsE_2</name>
    <name evidence="14" type="ORF">PWN146_01042</name>
</gene>
<dbReference type="PROSITE" id="PS00543">
    <property type="entry name" value="HLYD_FAMILY"/>
    <property type="match status" value="1"/>
</dbReference>
<dbReference type="SUPFAM" id="SSF111369">
    <property type="entry name" value="HlyD-like secretion proteins"/>
    <property type="match status" value="2"/>
</dbReference>
<evidence type="ECO:0000256" key="7">
    <source>
        <dbReference type="ARBA" id="ARBA00022989"/>
    </source>
</evidence>
<dbReference type="InterPro" id="IPR010129">
    <property type="entry name" value="T1SS_HlyD"/>
</dbReference>
<dbReference type="PRINTS" id="PR01490">
    <property type="entry name" value="RTXTOXIND"/>
</dbReference>
<dbReference type="GO" id="GO:0005886">
    <property type="term" value="C:plasma membrane"/>
    <property type="evidence" value="ECO:0007669"/>
    <property type="project" value="UniProtKB-SubCell"/>
</dbReference>
<dbReference type="Gene3D" id="2.40.50.100">
    <property type="match status" value="2"/>
</dbReference>
<evidence type="ECO:0000256" key="8">
    <source>
        <dbReference type="ARBA" id="ARBA00023136"/>
    </source>
</evidence>
<accession>A0A1C3HBD6</accession>
<dbReference type="PANTHER" id="PTHR30386">
    <property type="entry name" value="MEMBRANE FUSION SUBUNIT OF EMRAB-TOLC MULTIDRUG EFFLUX PUMP"/>
    <property type="match status" value="1"/>
</dbReference>
<keyword evidence="6 9" id="KW-0812">Transmembrane</keyword>
<comment type="similarity">
    <text evidence="2 9">Belongs to the membrane fusion protein (MFP) (TC 8.A.1) family.</text>
</comment>
<proteinExistence type="inferred from homology"/>
<name>A0A1C3HBD6_SERMA</name>
<dbReference type="Pfam" id="PF25994">
    <property type="entry name" value="HH_AprE"/>
    <property type="match status" value="1"/>
</dbReference>
<dbReference type="Pfam" id="PF26002">
    <property type="entry name" value="Beta-barrel_AprE"/>
    <property type="match status" value="1"/>
</dbReference>
<comment type="subcellular location">
    <subcellularLocation>
        <location evidence="1 9">Cell inner membrane</location>
        <topology evidence="1 9">Single-pass membrane protein</topology>
    </subcellularLocation>
</comment>
<dbReference type="AlphaFoldDB" id="A0A1C3HBD6"/>
<dbReference type="Gene3D" id="2.40.30.170">
    <property type="match status" value="1"/>
</dbReference>
<dbReference type="PANTHER" id="PTHR30386:SF17">
    <property type="entry name" value="ALKALINE PROTEASE SECRETION PROTEIN APRE"/>
    <property type="match status" value="1"/>
</dbReference>
<feature type="transmembrane region" description="Helical" evidence="9">
    <location>
        <begin position="26"/>
        <end position="44"/>
    </location>
</feature>
<dbReference type="InterPro" id="IPR058781">
    <property type="entry name" value="HH_AprE-like"/>
</dbReference>
<dbReference type="InterPro" id="IPR050739">
    <property type="entry name" value="MFP"/>
</dbReference>
<evidence type="ECO:0000256" key="1">
    <source>
        <dbReference type="ARBA" id="ARBA00004377"/>
    </source>
</evidence>
<evidence type="ECO:0000256" key="3">
    <source>
        <dbReference type="ARBA" id="ARBA00022448"/>
    </source>
</evidence>
<evidence type="ECO:0000256" key="9">
    <source>
        <dbReference type="RuleBase" id="RU365093"/>
    </source>
</evidence>
<protein>
    <recommendedName>
        <fullName evidence="9">Membrane fusion protein (MFP) family protein</fullName>
    </recommendedName>
</protein>
<keyword evidence="10" id="KW-0175">Coiled coil</keyword>
<evidence type="ECO:0000256" key="2">
    <source>
        <dbReference type="ARBA" id="ARBA00009477"/>
    </source>
</evidence>